<protein>
    <submittedName>
        <fullName evidence="3">Nuclear transport factor 2 family protein</fullName>
    </submittedName>
</protein>
<evidence type="ECO:0000313" key="2">
    <source>
        <dbReference type="EMBL" id="AJE38997.1"/>
    </source>
</evidence>
<proteinExistence type="predicted"/>
<dbReference type="Proteomes" id="UP000325763">
    <property type="component" value="Chromosome"/>
</dbReference>
<dbReference type="STRING" id="40318.SNOD_02225"/>
<reference evidence="4" key="1">
    <citation type="submission" date="2014-09" db="EMBL/GenBank/DDBJ databases">
        <title>Sequence of the Streptomyces nodosus genome.</title>
        <authorList>
            <person name="Sweeney P."/>
            <person name="Stephens N."/>
            <person name="Murphy C."/>
            <person name="Caffrey P."/>
        </authorList>
    </citation>
    <scope>NUCLEOTIDE SEQUENCE [LARGE SCALE GENOMIC DNA]</scope>
    <source>
        <strain evidence="4">ATCC 14899</strain>
    </source>
</reference>
<organism evidence="2 4">
    <name type="scientific">Streptomyces nodosus</name>
    <dbReference type="NCBI Taxonomy" id="40318"/>
    <lineage>
        <taxon>Bacteria</taxon>
        <taxon>Bacillati</taxon>
        <taxon>Actinomycetota</taxon>
        <taxon>Actinomycetes</taxon>
        <taxon>Kitasatosporales</taxon>
        <taxon>Streptomycetaceae</taxon>
        <taxon>Streptomyces</taxon>
    </lineage>
</organism>
<dbReference type="AlphaFoldDB" id="A0A0B5DG47"/>
<dbReference type="InterPro" id="IPR032710">
    <property type="entry name" value="NTF2-like_dom_sf"/>
</dbReference>
<evidence type="ECO:0000313" key="4">
    <source>
        <dbReference type="Proteomes" id="UP000031526"/>
    </source>
</evidence>
<dbReference type="OrthoDB" id="8684708at2"/>
<dbReference type="Proteomes" id="UP000031526">
    <property type="component" value="Chromosome"/>
</dbReference>
<sequence>MTASLLTGVLAENFRATNALDLDAIVDTFADDAFITDASREITGKAAIRAFLAKEIVGDKVTYEVTEVREHHGQIIVRAVTDGTFDKSRLPDPVILTHYFQVRDDQITSQITVLLKPSQY</sequence>
<dbReference type="EMBL" id="CP009313">
    <property type="protein sequence ID" value="AJE38997.1"/>
    <property type="molecule type" value="Genomic_DNA"/>
</dbReference>
<accession>A0A0B5DG47</accession>
<dbReference type="Pfam" id="PF12680">
    <property type="entry name" value="SnoaL_2"/>
    <property type="match status" value="1"/>
</dbReference>
<name>A0A0B5DG47_9ACTN</name>
<evidence type="ECO:0000313" key="5">
    <source>
        <dbReference type="Proteomes" id="UP000325763"/>
    </source>
</evidence>
<gene>
    <name evidence="3" type="ORF">CP978_02600</name>
    <name evidence="2" type="ORF">SNOD_02225</name>
</gene>
<dbReference type="EMBL" id="CP023747">
    <property type="protein sequence ID" value="QEV37578.1"/>
    <property type="molecule type" value="Genomic_DNA"/>
</dbReference>
<reference evidence="2 4" key="2">
    <citation type="journal article" date="2016" name="Appl. Microbiol. Biotechnol.">
        <title>Exploiting the genome sequence of Streptomyces nodosus for enhanced antibiotic production.</title>
        <authorList>
            <person name="Sweeney P."/>
            <person name="Murphy C.D."/>
            <person name="Caffrey P."/>
        </authorList>
    </citation>
    <scope>NUCLEOTIDE SEQUENCE [LARGE SCALE GENOMIC DNA]</scope>
    <source>
        <strain evidence="2 4">ATCC 14899</strain>
    </source>
</reference>
<dbReference type="KEGG" id="snq:CP978_02600"/>
<reference evidence="3 5" key="3">
    <citation type="submission" date="2017-09" db="EMBL/GenBank/DDBJ databases">
        <title>Streptomyces genome completion.</title>
        <authorList>
            <person name="Lee N."/>
            <person name="Cho B.-K."/>
        </authorList>
    </citation>
    <scope>NUCLEOTIDE SEQUENCE [LARGE SCALE GENOMIC DNA]</scope>
    <source>
        <strain evidence="3 5">ATCC 14899</strain>
    </source>
</reference>
<evidence type="ECO:0000259" key="1">
    <source>
        <dbReference type="Pfam" id="PF12680"/>
    </source>
</evidence>
<dbReference type="RefSeq" id="WP_043437197.1">
    <property type="nucleotide sequence ID" value="NZ_CP009313.1"/>
</dbReference>
<keyword evidence="4" id="KW-1185">Reference proteome</keyword>
<evidence type="ECO:0000313" key="3">
    <source>
        <dbReference type="EMBL" id="QEV37578.1"/>
    </source>
</evidence>
<dbReference type="InterPro" id="IPR037401">
    <property type="entry name" value="SnoaL-like"/>
</dbReference>
<dbReference type="SUPFAM" id="SSF54427">
    <property type="entry name" value="NTF2-like"/>
    <property type="match status" value="1"/>
</dbReference>
<dbReference type="Gene3D" id="3.10.450.50">
    <property type="match status" value="1"/>
</dbReference>
<dbReference type="HOGENOM" id="CLU_148715_0_0_11"/>
<feature type="domain" description="SnoaL-like" evidence="1">
    <location>
        <begin position="14"/>
        <end position="109"/>
    </location>
</feature>